<dbReference type="Proteomes" id="UP001596053">
    <property type="component" value="Unassembled WGS sequence"/>
</dbReference>
<dbReference type="Pfam" id="PF10098">
    <property type="entry name" value="DUF2336"/>
    <property type="match status" value="1"/>
</dbReference>
<accession>A0ABW0IN43</accession>
<dbReference type="InterPro" id="IPR019285">
    <property type="entry name" value="DUF2336"/>
</dbReference>
<dbReference type="PIRSF" id="PIRSF035865">
    <property type="entry name" value="UCP035865"/>
    <property type="match status" value="1"/>
</dbReference>
<gene>
    <name evidence="1" type="ORF">ACFPOB_07695</name>
</gene>
<dbReference type="RefSeq" id="WP_377797176.1">
    <property type="nucleotide sequence ID" value="NZ_JBHSLW010000009.1"/>
</dbReference>
<sequence length="403" mass="42193">MIVRRFLLWARTAPAEARAQGAAALAGAYLRSAMSPADRREAETALIALVEDPSPLVRRALAEVLAAAPQAPRNLVLGLIAEQSDIAALLLAQSPVLTEADLVDAAAIGDDLAQRAIAQRAWLSPGICAALAEVGCEEALVALLANPTAEIPDFSLERIFEREGEAGAVREAMLARDDLPMGLRQAIAAKVSDALAAFVSGCGWLTEERSTRLARESTERVAVALAAGGEASDAPAIVDCLRENGRLTPGVILRSLLSGEPALAEAAFAALSDLPLKRVRALLWDRRGAGVKALYRKAAMPEALLPAFAAAVAALKQAGPDERRGGGIDRDLLAEVLIACEGLEGPQANALMALLRRLDAEAARDEARLLADSLADDAALALLVEADPNFLVELDLGDLRDAA</sequence>
<evidence type="ECO:0000313" key="2">
    <source>
        <dbReference type="Proteomes" id="UP001596053"/>
    </source>
</evidence>
<proteinExistence type="predicted"/>
<comment type="caution">
    <text evidence="1">The sequence shown here is derived from an EMBL/GenBank/DDBJ whole genome shotgun (WGS) entry which is preliminary data.</text>
</comment>
<evidence type="ECO:0000313" key="1">
    <source>
        <dbReference type="EMBL" id="MFC5419442.1"/>
    </source>
</evidence>
<dbReference type="EMBL" id="JBHSLW010000009">
    <property type="protein sequence ID" value="MFC5419442.1"/>
    <property type="molecule type" value="Genomic_DNA"/>
</dbReference>
<protein>
    <submittedName>
        <fullName evidence="1">DUF2336 domain-containing protein</fullName>
    </submittedName>
</protein>
<keyword evidence="2" id="KW-1185">Reference proteome</keyword>
<organism evidence="1 2">
    <name type="scientific">Bosea eneae</name>
    <dbReference type="NCBI Taxonomy" id="151454"/>
    <lineage>
        <taxon>Bacteria</taxon>
        <taxon>Pseudomonadati</taxon>
        <taxon>Pseudomonadota</taxon>
        <taxon>Alphaproteobacteria</taxon>
        <taxon>Hyphomicrobiales</taxon>
        <taxon>Boseaceae</taxon>
        <taxon>Bosea</taxon>
    </lineage>
</organism>
<reference evidence="2" key="1">
    <citation type="journal article" date="2019" name="Int. J. Syst. Evol. Microbiol.">
        <title>The Global Catalogue of Microorganisms (GCM) 10K type strain sequencing project: providing services to taxonomists for standard genome sequencing and annotation.</title>
        <authorList>
            <consortium name="The Broad Institute Genomics Platform"/>
            <consortium name="The Broad Institute Genome Sequencing Center for Infectious Disease"/>
            <person name="Wu L."/>
            <person name="Ma J."/>
        </authorList>
    </citation>
    <scope>NUCLEOTIDE SEQUENCE [LARGE SCALE GENOMIC DNA]</scope>
    <source>
        <strain evidence="2">NCAIM B.01391</strain>
    </source>
</reference>
<name>A0ABW0IN43_9HYPH</name>
<dbReference type="InterPro" id="IPR014598">
    <property type="entry name" value="UCP035865"/>
</dbReference>